<organism evidence="1 2">
    <name type="scientific">Melastoma candidum</name>
    <dbReference type="NCBI Taxonomy" id="119954"/>
    <lineage>
        <taxon>Eukaryota</taxon>
        <taxon>Viridiplantae</taxon>
        <taxon>Streptophyta</taxon>
        <taxon>Embryophyta</taxon>
        <taxon>Tracheophyta</taxon>
        <taxon>Spermatophyta</taxon>
        <taxon>Magnoliopsida</taxon>
        <taxon>eudicotyledons</taxon>
        <taxon>Gunneridae</taxon>
        <taxon>Pentapetalae</taxon>
        <taxon>rosids</taxon>
        <taxon>malvids</taxon>
        <taxon>Myrtales</taxon>
        <taxon>Melastomataceae</taxon>
        <taxon>Melastomatoideae</taxon>
        <taxon>Melastomateae</taxon>
        <taxon>Melastoma</taxon>
    </lineage>
</organism>
<gene>
    <name evidence="1" type="ORF">MLD38_027928</name>
</gene>
<dbReference type="Proteomes" id="UP001057402">
    <property type="component" value="Chromosome 8"/>
</dbReference>
<reference evidence="2" key="1">
    <citation type="journal article" date="2023" name="Front. Plant Sci.">
        <title>Chromosomal-level genome assembly of Melastoma candidum provides insights into trichome evolution.</title>
        <authorList>
            <person name="Zhong Y."/>
            <person name="Wu W."/>
            <person name="Sun C."/>
            <person name="Zou P."/>
            <person name="Liu Y."/>
            <person name="Dai S."/>
            <person name="Zhou R."/>
        </authorList>
    </citation>
    <scope>NUCLEOTIDE SEQUENCE [LARGE SCALE GENOMIC DNA]</scope>
</reference>
<protein>
    <submittedName>
        <fullName evidence="1">Uncharacterized protein</fullName>
    </submittedName>
</protein>
<evidence type="ECO:0000313" key="2">
    <source>
        <dbReference type="Proteomes" id="UP001057402"/>
    </source>
</evidence>
<name>A0ACB9N169_9MYRT</name>
<evidence type="ECO:0000313" key="1">
    <source>
        <dbReference type="EMBL" id="KAI4329552.1"/>
    </source>
</evidence>
<dbReference type="EMBL" id="CM042887">
    <property type="protein sequence ID" value="KAI4329552.1"/>
    <property type="molecule type" value="Genomic_DNA"/>
</dbReference>
<proteinExistence type="predicted"/>
<comment type="caution">
    <text evidence="1">The sequence shown here is derived from an EMBL/GenBank/DDBJ whole genome shotgun (WGS) entry which is preliminary data.</text>
</comment>
<accession>A0ACB9N169</accession>
<keyword evidence="2" id="KW-1185">Reference proteome</keyword>
<sequence>MDSVSSHPVAAAEVEDEEEEESQHSPLRFHSPLPFYLDDPVDTPPYMSPVEFPANYMKEPDDSSLRVPVSASLDKFARWSPHHSPSPDAGKATEETNSVETRETLPPVVVVNKAERQERMRPMTKVEQNVGGGGGVSAEIAFKRSRGGGVALKTALWFRVLEAILCLISFSVMAADKTQGWSGDSFDRYKEYRYCLSVNVIAFLYSGAQACNLAYQLISGNHFIRDYIHNFFDFFMDQILAYLLVSASSSAATQVDDWIANWGGDKFTEMASASVAMAFLAFSAFAVSALISGYNLCTHGYP</sequence>